<dbReference type="RefSeq" id="WP_378272014.1">
    <property type="nucleotide sequence ID" value="NZ_JBHUKR010000034.1"/>
</dbReference>
<accession>A0ABW5G778</accession>
<comment type="caution">
    <text evidence="1">The sequence shown here is derived from an EMBL/GenBank/DDBJ whole genome shotgun (WGS) entry which is preliminary data.</text>
</comment>
<organism evidence="1 2">
    <name type="scientific">Amycolatopsis pigmentata</name>
    <dbReference type="NCBI Taxonomy" id="450801"/>
    <lineage>
        <taxon>Bacteria</taxon>
        <taxon>Bacillati</taxon>
        <taxon>Actinomycetota</taxon>
        <taxon>Actinomycetes</taxon>
        <taxon>Pseudonocardiales</taxon>
        <taxon>Pseudonocardiaceae</taxon>
        <taxon>Amycolatopsis</taxon>
    </lineage>
</organism>
<keyword evidence="2" id="KW-1185">Reference proteome</keyword>
<reference evidence="2" key="1">
    <citation type="journal article" date="2019" name="Int. J. Syst. Evol. Microbiol.">
        <title>The Global Catalogue of Microorganisms (GCM) 10K type strain sequencing project: providing services to taxonomists for standard genome sequencing and annotation.</title>
        <authorList>
            <consortium name="The Broad Institute Genomics Platform"/>
            <consortium name="The Broad Institute Genome Sequencing Center for Infectious Disease"/>
            <person name="Wu L."/>
            <person name="Ma J."/>
        </authorList>
    </citation>
    <scope>NUCLEOTIDE SEQUENCE [LARGE SCALE GENOMIC DNA]</scope>
    <source>
        <strain evidence="2">CGMCC 4.7645</strain>
    </source>
</reference>
<evidence type="ECO:0000313" key="2">
    <source>
        <dbReference type="Proteomes" id="UP001597417"/>
    </source>
</evidence>
<protein>
    <submittedName>
        <fullName evidence="1">Uncharacterized protein</fullName>
    </submittedName>
</protein>
<feature type="non-terminal residue" evidence="1">
    <location>
        <position position="1"/>
    </location>
</feature>
<gene>
    <name evidence="1" type="ORF">ACFSXZ_41185</name>
</gene>
<dbReference type="EMBL" id="JBHUKR010000034">
    <property type="protein sequence ID" value="MFD2422757.1"/>
    <property type="molecule type" value="Genomic_DNA"/>
</dbReference>
<feature type="non-terminal residue" evidence="1">
    <location>
        <position position="214"/>
    </location>
</feature>
<evidence type="ECO:0000313" key="1">
    <source>
        <dbReference type="EMBL" id="MFD2422757.1"/>
    </source>
</evidence>
<sequence length="214" mass="24041">RESDEHRRQKDYWQRAAEDAGYQASQELRTGNGTILDVAIEGPRRTGIEVQHSALDTRLAKSRSTRSFRAGWLPVWFLDSDHTPQWFHSVPAVNCNVQLPWSTTLPPRRSATALGPSKFVAQVCTATTFGTCPANSRGRPKRPCGKHHPKREPWYGLTVDDVAALIPAEEIVPMRDLQGNVHLIDHDNLALYKKLTGFHATYGPTTPKQTQRKP</sequence>
<name>A0ABW5G778_9PSEU</name>
<proteinExistence type="predicted"/>
<dbReference type="Proteomes" id="UP001597417">
    <property type="component" value="Unassembled WGS sequence"/>
</dbReference>